<dbReference type="PANTHER" id="PTHR10728">
    <property type="entry name" value="CYTOSOLIC PHOSPHOLIPASE A2"/>
    <property type="match status" value="1"/>
</dbReference>
<dbReference type="PANTHER" id="PTHR10728:SF40">
    <property type="entry name" value="PATATIN FAMILY PROTEIN"/>
    <property type="match status" value="1"/>
</dbReference>
<dbReference type="AlphaFoldDB" id="A0A6L9EHY3"/>
<reference evidence="4 5" key="1">
    <citation type="submission" date="2020-01" db="EMBL/GenBank/DDBJ databases">
        <title>Bacteria diversity of Porities sp.</title>
        <authorList>
            <person name="Wang G."/>
        </authorList>
    </citation>
    <scope>NUCLEOTIDE SEQUENCE [LARGE SCALE GENOMIC DNA]</scope>
    <source>
        <strain evidence="4 5">R33</strain>
    </source>
</reference>
<feature type="transmembrane region" description="Helical" evidence="2">
    <location>
        <begin position="289"/>
        <end position="310"/>
    </location>
</feature>
<feature type="transmembrane region" description="Helical" evidence="2">
    <location>
        <begin position="316"/>
        <end position="336"/>
    </location>
</feature>
<dbReference type="EMBL" id="WXYO01000009">
    <property type="protein sequence ID" value="NAS14341.1"/>
    <property type="molecule type" value="Genomic_DNA"/>
</dbReference>
<keyword evidence="2" id="KW-1133">Transmembrane helix</keyword>
<keyword evidence="5" id="KW-1185">Reference proteome</keyword>
<dbReference type="GO" id="GO:0004623">
    <property type="term" value="F:phospholipase A2 activity"/>
    <property type="evidence" value="ECO:0007669"/>
    <property type="project" value="TreeGrafter"/>
</dbReference>
<protein>
    <recommendedName>
        <fullName evidence="3">PNPLA domain-containing protein</fullName>
    </recommendedName>
</protein>
<organism evidence="4 5">
    <name type="scientific">Poritiphilus flavus</name>
    <dbReference type="NCBI Taxonomy" id="2697053"/>
    <lineage>
        <taxon>Bacteria</taxon>
        <taxon>Pseudomonadati</taxon>
        <taxon>Bacteroidota</taxon>
        <taxon>Flavobacteriia</taxon>
        <taxon>Flavobacteriales</taxon>
        <taxon>Flavobacteriaceae</taxon>
        <taxon>Poritiphilus</taxon>
    </lineage>
</organism>
<keyword evidence="2" id="KW-0812">Transmembrane</keyword>
<evidence type="ECO:0000313" key="4">
    <source>
        <dbReference type="EMBL" id="NAS14341.1"/>
    </source>
</evidence>
<dbReference type="InterPro" id="IPR016035">
    <property type="entry name" value="Acyl_Trfase/lysoPLipase"/>
</dbReference>
<dbReference type="GO" id="GO:0046475">
    <property type="term" value="P:glycerophospholipid catabolic process"/>
    <property type="evidence" value="ECO:0007669"/>
    <property type="project" value="TreeGrafter"/>
</dbReference>
<keyword evidence="1" id="KW-0443">Lipid metabolism</keyword>
<accession>A0A6L9EHY3</accession>
<comment type="caution">
    <text evidence="4">The sequence shown here is derived from an EMBL/GenBank/DDBJ whole genome shotgun (WGS) entry which is preliminary data.</text>
</comment>
<evidence type="ECO:0000256" key="1">
    <source>
        <dbReference type="ARBA" id="ARBA00023098"/>
    </source>
</evidence>
<evidence type="ECO:0000256" key="2">
    <source>
        <dbReference type="SAM" id="Phobius"/>
    </source>
</evidence>
<evidence type="ECO:0000259" key="3">
    <source>
        <dbReference type="Pfam" id="PF01734"/>
    </source>
</evidence>
<dbReference type="InterPro" id="IPR002641">
    <property type="entry name" value="PNPLA_dom"/>
</dbReference>
<sequence length="528" mass="60569">MPTEIKTERDKKPKEKFKGIEEIALCFSGGGYRAACFSLGTLSFFEKIGLLKKVKVISTVSGGTITGVKYAQSQAAKQDFDTFFKDYFNWLKKDELASNAIRHIKKRKIWKRSENIHKRKNPINAFAIEYNSFTRQMTLGDVQNAIENNDTHLERVVFNTTDFTHSMRFRFQNTNTRGLLGNKKIQDLGHDLKAYLNKLKLGDILASSSAFPGGFEPIGFPNDFVSKAVREKMGMAEIGLMDGGIIDNQGISSILSSSKKYDLYFLNDVASPYPGEPFKFAQSNSIIKILSYMTSLPLLFLTLSLTIYFIFQKYFILTALFVLLVTIMAAFQYLFYFANKMLKKEMGVLDKLRIPPRRFGYYVFDRITSLLKMTTEVFLKSARRSNYESIYSKFWNRIATSAIYELRCQNKENKPEGQNQWELIKETTGEITENMKKVAKYAASLGTTLWFSEEERKRGMLDAVVACGEFTACYNLIAHLITNHKEDIREGGMLYNMFFKALGVWKSMLNDPYYILAGRIDSTRILRI</sequence>
<dbReference type="GO" id="GO:0005829">
    <property type="term" value="C:cytosol"/>
    <property type="evidence" value="ECO:0007669"/>
    <property type="project" value="TreeGrafter"/>
</dbReference>
<name>A0A6L9EHY3_9FLAO</name>
<dbReference type="RefSeq" id="WP_161437382.1">
    <property type="nucleotide sequence ID" value="NZ_WXYO01000009.1"/>
</dbReference>
<dbReference type="Gene3D" id="3.40.1090.10">
    <property type="entry name" value="Cytosolic phospholipase A2 catalytic domain"/>
    <property type="match status" value="1"/>
</dbReference>
<dbReference type="Proteomes" id="UP000475249">
    <property type="component" value="Unassembled WGS sequence"/>
</dbReference>
<feature type="domain" description="PNPLA" evidence="3">
    <location>
        <begin position="25"/>
        <end position="249"/>
    </location>
</feature>
<gene>
    <name evidence="4" type="ORF">GTQ38_20180</name>
</gene>
<dbReference type="Pfam" id="PF01734">
    <property type="entry name" value="Patatin"/>
    <property type="match status" value="1"/>
</dbReference>
<dbReference type="SUPFAM" id="SSF52151">
    <property type="entry name" value="FabD/lysophospholipase-like"/>
    <property type="match status" value="1"/>
</dbReference>
<proteinExistence type="predicted"/>
<evidence type="ECO:0000313" key="5">
    <source>
        <dbReference type="Proteomes" id="UP000475249"/>
    </source>
</evidence>
<keyword evidence="2" id="KW-0472">Membrane</keyword>